<reference evidence="2" key="1">
    <citation type="submission" date="2023-03" db="EMBL/GenBank/DDBJ databases">
        <title>Massive genome expansion in bonnet fungi (Mycena s.s.) driven by repeated elements and novel gene families across ecological guilds.</title>
        <authorList>
            <consortium name="Lawrence Berkeley National Laboratory"/>
            <person name="Harder C.B."/>
            <person name="Miyauchi S."/>
            <person name="Viragh M."/>
            <person name="Kuo A."/>
            <person name="Thoen E."/>
            <person name="Andreopoulos B."/>
            <person name="Lu D."/>
            <person name="Skrede I."/>
            <person name="Drula E."/>
            <person name="Henrissat B."/>
            <person name="Morin E."/>
            <person name="Kohler A."/>
            <person name="Barry K."/>
            <person name="LaButti K."/>
            <person name="Morin E."/>
            <person name="Salamov A."/>
            <person name="Lipzen A."/>
            <person name="Mereny Z."/>
            <person name="Hegedus B."/>
            <person name="Baldrian P."/>
            <person name="Stursova M."/>
            <person name="Weitz H."/>
            <person name="Taylor A."/>
            <person name="Grigoriev I.V."/>
            <person name="Nagy L.G."/>
            <person name="Martin F."/>
            <person name="Kauserud H."/>
        </authorList>
    </citation>
    <scope>NUCLEOTIDE SEQUENCE</scope>
    <source>
        <strain evidence="2">CBHHK182m</strain>
    </source>
</reference>
<proteinExistence type="predicted"/>
<sequence>MVRPSFSILLTLPSPINQPQSRAAQTCGDPSDAVLLFQSFNSATVDYFYTTGAADVNGLFQSGTGTYTFQGSAGFVFVTQEESTVPFYRLHKTVSNGNAVQDVNFWTINTTEVNVAVQQGFDSDLSDPAIYIYPTEICGAVPFYRVFNSGAQANFYTTSESERLEFIANMGYNDMGIAGYIYPLMVTQCN</sequence>
<accession>A0AAD7JBG4</accession>
<dbReference type="AlphaFoldDB" id="A0AAD7JBG4"/>
<feature type="domain" description="DUF5648" evidence="1">
    <location>
        <begin position="101"/>
        <end position="181"/>
    </location>
</feature>
<comment type="caution">
    <text evidence="2">The sequence shown here is derived from an EMBL/GenBank/DDBJ whole genome shotgun (WGS) entry which is preliminary data.</text>
</comment>
<organism evidence="2 3">
    <name type="scientific">Mycena metata</name>
    <dbReference type="NCBI Taxonomy" id="1033252"/>
    <lineage>
        <taxon>Eukaryota</taxon>
        <taxon>Fungi</taxon>
        <taxon>Dikarya</taxon>
        <taxon>Basidiomycota</taxon>
        <taxon>Agaricomycotina</taxon>
        <taxon>Agaricomycetes</taxon>
        <taxon>Agaricomycetidae</taxon>
        <taxon>Agaricales</taxon>
        <taxon>Marasmiineae</taxon>
        <taxon>Mycenaceae</taxon>
        <taxon>Mycena</taxon>
    </lineage>
</organism>
<evidence type="ECO:0000313" key="2">
    <source>
        <dbReference type="EMBL" id="KAJ7761321.1"/>
    </source>
</evidence>
<protein>
    <recommendedName>
        <fullName evidence="1">DUF5648 domain-containing protein</fullName>
    </recommendedName>
</protein>
<dbReference type="EMBL" id="JARKIB010000035">
    <property type="protein sequence ID" value="KAJ7761321.1"/>
    <property type="molecule type" value="Genomic_DNA"/>
</dbReference>
<dbReference type="Proteomes" id="UP001215598">
    <property type="component" value="Unassembled WGS sequence"/>
</dbReference>
<evidence type="ECO:0000259" key="1">
    <source>
        <dbReference type="Pfam" id="PF18885"/>
    </source>
</evidence>
<dbReference type="Pfam" id="PF18885">
    <property type="entry name" value="DUF5648"/>
    <property type="match status" value="1"/>
</dbReference>
<evidence type="ECO:0000313" key="3">
    <source>
        <dbReference type="Proteomes" id="UP001215598"/>
    </source>
</evidence>
<keyword evidence="3" id="KW-1185">Reference proteome</keyword>
<name>A0AAD7JBG4_9AGAR</name>
<dbReference type="InterPro" id="IPR043708">
    <property type="entry name" value="DUF5648"/>
</dbReference>
<gene>
    <name evidence="2" type="ORF">B0H16DRAFT_1312269</name>
</gene>